<keyword evidence="5" id="KW-0239">DNA-directed DNA polymerase</keyword>
<dbReference type="InterPro" id="IPR050116">
    <property type="entry name" value="DNA_polymerase-Y"/>
</dbReference>
<dbReference type="InterPro" id="IPR043502">
    <property type="entry name" value="DNA/RNA_pol_sf"/>
</dbReference>
<keyword evidence="4" id="KW-0235">DNA replication</keyword>
<dbReference type="CDD" id="cd01700">
    <property type="entry name" value="PolY_Pol_V_umuC"/>
    <property type="match status" value="1"/>
</dbReference>
<reference evidence="8" key="1">
    <citation type="submission" date="2015-01" db="EMBL/GenBank/DDBJ databases">
        <authorList>
            <person name="Andreevskaya M."/>
        </authorList>
    </citation>
    <scope>NUCLEOTIDE SEQUENCE [LARGE SCALE GENOMIC DNA]</scope>
    <source>
        <strain evidence="8">MKFS47</strain>
        <plasmid evidence="8">III</plasmid>
    </source>
</reference>
<dbReference type="GO" id="GO:0042276">
    <property type="term" value="P:error-prone translesion synthesis"/>
    <property type="evidence" value="ECO:0007669"/>
    <property type="project" value="TreeGrafter"/>
</dbReference>
<evidence type="ECO:0000313" key="7">
    <source>
        <dbReference type="EMBL" id="CEN29619.1"/>
    </source>
</evidence>
<dbReference type="Pfam" id="PF00817">
    <property type="entry name" value="IMS"/>
    <property type="match status" value="1"/>
</dbReference>
<dbReference type="Gene3D" id="1.10.150.20">
    <property type="entry name" value="5' to 3' exonuclease, C-terminal subdomain"/>
    <property type="match status" value="1"/>
</dbReference>
<name>A0A0D6E0J7_9LACT</name>
<organism evidence="7 8">
    <name type="scientific">Pseudolactococcus piscium MKFS47</name>
    <dbReference type="NCBI Taxonomy" id="297352"/>
    <lineage>
        <taxon>Bacteria</taxon>
        <taxon>Bacillati</taxon>
        <taxon>Bacillota</taxon>
        <taxon>Bacilli</taxon>
        <taxon>Lactobacillales</taxon>
        <taxon>Streptococcaceae</taxon>
        <taxon>Pseudolactococcus</taxon>
    </lineage>
</organism>
<dbReference type="HOGENOM" id="CLU_012348_5_0_9"/>
<dbReference type="InterPro" id="IPR036775">
    <property type="entry name" value="DNA_pol_Y-fam_lit_finger_sf"/>
</dbReference>
<dbReference type="Gene3D" id="3.30.1490.100">
    <property type="entry name" value="DNA polymerase, Y-family, little finger domain"/>
    <property type="match status" value="1"/>
</dbReference>
<gene>
    <name evidence="7" type="ORF">LACPI_2419</name>
</gene>
<keyword evidence="5" id="KW-0808">Transferase</keyword>
<dbReference type="PROSITE" id="PS50173">
    <property type="entry name" value="UMUC"/>
    <property type="match status" value="1"/>
</dbReference>
<dbReference type="Gene3D" id="3.30.70.270">
    <property type="match status" value="1"/>
</dbReference>
<dbReference type="AlphaFoldDB" id="A0A0D6E0J7"/>
<dbReference type="GO" id="GO:0003684">
    <property type="term" value="F:damaged DNA binding"/>
    <property type="evidence" value="ECO:0007669"/>
    <property type="project" value="InterPro"/>
</dbReference>
<dbReference type="SUPFAM" id="SSF56672">
    <property type="entry name" value="DNA/RNA polymerases"/>
    <property type="match status" value="1"/>
</dbReference>
<evidence type="ECO:0000256" key="4">
    <source>
        <dbReference type="ARBA" id="ARBA00022705"/>
    </source>
</evidence>
<dbReference type="EMBL" id="LN774771">
    <property type="protein sequence ID" value="CEN29619.1"/>
    <property type="molecule type" value="Genomic_DNA"/>
</dbReference>
<evidence type="ECO:0000256" key="5">
    <source>
        <dbReference type="ARBA" id="ARBA00022932"/>
    </source>
</evidence>
<evidence type="ECO:0000313" key="8">
    <source>
        <dbReference type="Proteomes" id="UP000033166"/>
    </source>
</evidence>
<dbReference type="Proteomes" id="UP000033166">
    <property type="component" value="Plasmid III"/>
</dbReference>
<proteinExistence type="inferred from homology"/>
<dbReference type="GO" id="GO:0005829">
    <property type="term" value="C:cytosol"/>
    <property type="evidence" value="ECO:0007669"/>
    <property type="project" value="TreeGrafter"/>
</dbReference>
<evidence type="ECO:0000256" key="3">
    <source>
        <dbReference type="ARBA" id="ARBA00022695"/>
    </source>
</evidence>
<dbReference type="KEGG" id="lpk:LACPI_2419"/>
<geneLocation type="plasmid" evidence="7 8">
    <name>III</name>
</geneLocation>
<sequence length="483" mass="54291">MIEIDPLIDYSKEQRRAIAFIDMKSFYASVECVERGLNPLSTSLCVMSGADNSAGLILASSPTFKKVFGKDNVGRSRDLPFYTHNRKFNYQNYYRTAPRDWLNKATPPSKSEVAFIESWAKRTEIVPPRMSKYIEKNIEIQHAIQNFASPEDIFWYSIDEGFVDLTSSLNYFYDKALPAEVKLDRLSREIQLAILNQTGIYSTVGMSIGNPLLAKLALDNEAKHNSNMRAFWTYENIPDKVWKIKSLTDFWGINTRTEKRLNKLGVKSVYDLAHCSPALLKKEFGVVGVQLFFHANGVDESTVYEPYHAKSKSIGNSQVLPRDYADQTQIELVIKEMTEQVSIRLRKAKKQTTVVSLYVGYAYSENKRGLHIQKKIEVTNSIAVLSDQIMSLFRAGYSGGSVRRLGISFGGLCSEEVKLISLFDTFDKKAAKTETLQGAIDEIRKQYGFLALQKATSLLDGSRVVARSKLVGGHSAGGLDGLK</sequence>
<keyword evidence="7" id="KW-0614">Plasmid</keyword>
<keyword evidence="2" id="KW-0515">Mutator protein</keyword>
<dbReference type="Pfam" id="PF11799">
    <property type="entry name" value="IMS_C"/>
    <property type="match status" value="1"/>
</dbReference>
<protein>
    <submittedName>
        <fullName evidence="7">Putative UV-damage repair protein</fullName>
    </submittedName>
</protein>
<keyword evidence="3" id="KW-0548">Nucleotidyltransferase</keyword>
<dbReference type="InterPro" id="IPR017961">
    <property type="entry name" value="DNA_pol_Y-fam_little_finger"/>
</dbReference>
<dbReference type="GO" id="GO:0006281">
    <property type="term" value="P:DNA repair"/>
    <property type="evidence" value="ECO:0007669"/>
    <property type="project" value="InterPro"/>
</dbReference>
<comment type="similarity">
    <text evidence="1">Belongs to the DNA polymerase type-Y family.</text>
</comment>
<dbReference type="PANTHER" id="PTHR11076">
    <property type="entry name" value="DNA REPAIR POLYMERASE UMUC / TRANSFERASE FAMILY MEMBER"/>
    <property type="match status" value="1"/>
</dbReference>
<dbReference type="GO" id="GO:0006260">
    <property type="term" value="P:DNA replication"/>
    <property type="evidence" value="ECO:0007669"/>
    <property type="project" value="UniProtKB-KW"/>
</dbReference>
<dbReference type="InterPro" id="IPR001126">
    <property type="entry name" value="UmuC"/>
</dbReference>
<dbReference type="InterPro" id="IPR043128">
    <property type="entry name" value="Rev_trsase/Diguanyl_cyclase"/>
</dbReference>
<dbReference type="GO" id="GO:0009432">
    <property type="term" value="P:SOS response"/>
    <property type="evidence" value="ECO:0007669"/>
    <property type="project" value="TreeGrafter"/>
</dbReference>
<evidence type="ECO:0000256" key="1">
    <source>
        <dbReference type="ARBA" id="ARBA00010945"/>
    </source>
</evidence>
<evidence type="ECO:0000259" key="6">
    <source>
        <dbReference type="PROSITE" id="PS50173"/>
    </source>
</evidence>
<accession>A0A0D6E0J7</accession>
<dbReference type="PANTHER" id="PTHR11076:SF35">
    <property type="entry name" value="DNA REPAIR PROTEIN HOMOLOG YOBH"/>
    <property type="match status" value="1"/>
</dbReference>
<dbReference type="GO" id="GO:0003887">
    <property type="term" value="F:DNA-directed DNA polymerase activity"/>
    <property type="evidence" value="ECO:0007669"/>
    <property type="project" value="UniProtKB-KW"/>
</dbReference>
<feature type="domain" description="UmuC" evidence="6">
    <location>
        <begin position="18"/>
        <end position="254"/>
    </location>
</feature>
<dbReference type="RefSeq" id="WP_047916785.1">
    <property type="nucleotide sequence ID" value="NZ_LN774771.1"/>
</dbReference>
<dbReference type="SUPFAM" id="SSF100879">
    <property type="entry name" value="Lesion bypass DNA polymerase (Y-family), little finger domain"/>
    <property type="match status" value="1"/>
</dbReference>
<evidence type="ECO:0000256" key="2">
    <source>
        <dbReference type="ARBA" id="ARBA00022457"/>
    </source>
</evidence>